<dbReference type="PROSITE" id="PS51007">
    <property type="entry name" value="CYTC"/>
    <property type="match status" value="1"/>
</dbReference>
<reference evidence="8 9" key="1">
    <citation type="submission" date="2016-12" db="EMBL/GenBank/DDBJ databases">
        <title>Trade-off between light-utilization and light-protection in marine flavobacteria.</title>
        <authorList>
            <person name="Kumagai Y."/>
            <person name="Yoshizawa S."/>
            <person name="Kogure K."/>
            <person name="Iwasaki W."/>
        </authorList>
    </citation>
    <scope>NUCLEOTIDE SEQUENCE [LARGE SCALE GENOMIC DNA]</scope>
    <source>
        <strain evidence="8 9">ATCC 43844</strain>
    </source>
</reference>
<gene>
    <name evidence="8" type="ORF">BTO16_05300</name>
</gene>
<dbReference type="InterPro" id="IPR032858">
    <property type="entry name" value="CcoP_N"/>
</dbReference>
<dbReference type="Pfam" id="PF14715">
    <property type="entry name" value="FixP_N"/>
    <property type="match status" value="1"/>
</dbReference>
<keyword evidence="3 4" id="KW-0408">Iron</keyword>
<keyword evidence="1 4" id="KW-0349">Heme</keyword>
<evidence type="ECO:0000256" key="6">
    <source>
        <dbReference type="SAM" id="Phobius"/>
    </source>
</evidence>
<proteinExistence type="predicted"/>
<evidence type="ECO:0000313" key="9">
    <source>
        <dbReference type="Proteomes" id="UP000239068"/>
    </source>
</evidence>
<dbReference type="InterPro" id="IPR050597">
    <property type="entry name" value="Cytochrome_c_Oxidase_Subunit"/>
</dbReference>
<dbReference type="Proteomes" id="UP000239068">
    <property type="component" value="Unassembled WGS sequence"/>
</dbReference>
<evidence type="ECO:0000313" key="8">
    <source>
        <dbReference type="EMBL" id="PQJ82024.1"/>
    </source>
</evidence>
<protein>
    <submittedName>
        <fullName evidence="8">Cytochrome C oxidase subunit III</fullName>
    </submittedName>
</protein>
<dbReference type="GO" id="GO:0046872">
    <property type="term" value="F:metal ion binding"/>
    <property type="evidence" value="ECO:0007669"/>
    <property type="project" value="UniProtKB-KW"/>
</dbReference>
<dbReference type="RefSeq" id="WP_105020595.1">
    <property type="nucleotide sequence ID" value="NZ_MSCM01000001.1"/>
</dbReference>
<feature type="transmembrane region" description="Helical" evidence="6">
    <location>
        <begin position="7"/>
        <end position="28"/>
    </location>
</feature>
<dbReference type="PANTHER" id="PTHR33751">
    <property type="entry name" value="CBB3-TYPE CYTOCHROME C OXIDASE SUBUNIT FIXP"/>
    <property type="match status" value="1"/>
</dbReference>
<dbReference type="EMBL" id="MSCM01000001">
    <property type="protein sequence ID" value="PQJ82024.1"/>
    <property type="molecule type" value="Genomic_DNA"/>
</dbReference>
<keyword evidence="6" id="KW-1133">Transmembrane helix</keyword>
<feature type="region of interest" description="Disordered" evidence="5">
    <location>
        <begin position="273"/>
        <end position="297"/>
    </location>
</feature>
<dbReference type="GO" id="GO:0020037">
    <property type="term" value="F:heme binding"/>
    <property type="evidence" value="ECO:0007669"/>
    <property type="project" value="InterPro"/>
</dbReference>
<evidence type="ECO:0000259" key="7">
    <source>
        <dbReference type="PROSITE" id="PS51007"/>
    </source>
</evidence>
<evidence type="ECO:0000256" key="3">
    <source>
        <dbReference type="ARBA" id="ARBA00023004"/>
    </source>
</evidence>
<evidence type="ECO:0000256" key="4">
    <source>
        <dbReference type="PROSITE-ProRule" id="PRU00433"/>
    </source>
</evidence>
<dbReference type="GO" id="GO:0009055">
    <property type="term" value="F:electron transfer activity"/>
    <property type="evidence" value="ECO:0007669"/>
    <property type="project" value="InterPro"/>
</dbReference>
<dbReference type="AlphaFoldDB" id="A0A2S7WWP3"/>
<evidence type="ECO:0000256" key="2">
    <source>
        <dbReference type="ARBA" id="ARBA00022723"/>
    </source>
</evidence>
<dbReference type="Gene3D" id="6.10.280.130">
    <property type="match status" value="1"/>
</dbReference>
<comment type="caution">
    <text evidence="8">The sequence shown here is derived from an EMBL/GenBank/DDBJ whole genome shotgun (WGS) entry which is preliminary data.</text>
</comment>
<dbReference type="InterPro" id="IPR036909">
    <property type="entry name" value="Cyt_c-like_dom_sf"/>
</dbReference>
<dbReference type="PANTHER" id="PTHR33751:SF1">
    <property type="entry name" value="CBB3-TYPE CYTOCHROME C OXIDASE SUBUNIT FIXP"/>
    <property type="match status" value="1"/>
</dbReference>
<keyword evidence="6" id="KW-0472">Membrane</keyword>
<feature type="transmembrane region" description="Helical" evidence="6">
    <location>
        <begin position="122"/>
        <end position="139"/>
    </location>
</feature>
<dbReference type="Gene3D" id="1.10.760.10">
    <property type="entry name" value="Cytochrome c-like domain"/>
    <property type="match status" value="1"/>
</dbReference>
<dbReference type="SUPFAM" id="SSF46626">
    <property type="entry name" value="Cytochrome c"/>
    <property type="match status" value="1"/>
</dbReference>
<keyword evidence="2 4" id="KW-0479">Metal-binding</keyword>
<evidence type="ECO:0000256" key="1">
    <source>
        <dbReference type="ARBA" id="ARBA00022617"/>
    </source>
</evidence>
<feature type="transmembrane region" description="Helical" evidence="6">
    <location>
        <begin position="40"/>
        <end position="61"/>
    </location>
</feature>
<evidence type="ECO:0000256" key="5">
    <source>
        <dbReference type="SAM" id="MobiDB-lite"/>
    </source>
</evidence>
<keyword evidence="9" id="KW-1185">Reference proteome</keyword>
<feature type="domain" description="Cytochrome c" evidence="7">
    <location>
        <begin position="187"/>
        <end position="267"/>
    </location>
</feature>
<dbReference type="Pfam" id="PF13442">
    <property type="entry name" value="Cytochrome_CBB3"/>
    <property type="match status" value="1"/>
</dbReference>
<organism evidence="8 9">
    <name type="scientific">Polaribacter glomeratus</name>
    <dbReference type="NCBI Taxonomy" id="102"/>
    <lineage>
        <taxon>Bacteria</taxon>
        <taxon>Pseudomonadati</taxon>
        <taxon>Bacteroidota</taxon>
        <taxon>Flavobacteriia</taxon>
        <taxon>Flavobacteriales</taxon>
        <taxon>Flavobacteriaceae</taxon>
    </lineage>
</organism>
<dbReference type="InterPro" id="IPR038414">
    <property type="entry name" value="CcoP_N_sf"/>
</dbReference>
<keyword evidence="6" id="KW-0812">Transmembrane</keyword>
<dbReference type="OrthoDB" id="9811281at2"/>
<sequence>MKKYFQSTVYILFVLVTFFALAKSFMVYKNPLNFYENPLVWLALIGFVLVVVAKEMVNVLATTKAKELQNEKDGVVPEPPKDWIKLLLKSWTDSKDIENEQEIILDHNYDGIKELDNSLPPWWKYMFYASIVFAIVYLIRFEVLDGDSQIVEYDKAVAEAKAALNTYKATATDLITADNIILLTDATDLNRGRAVFNLNCASCHLSDGGGSIGPNLTDEYWILGGGIKNVFNTLLNGGRDGKGMISWKNTLKPADMAKVASYVISLQGTTPAVGKDPQGEKWETTAVETTETKEVIE</sequence>
<accession>A0A2S7WWP3</accession>
<dbReference type="InterPro" id="IPR009056">
    <property type="entry name" value="Cyt_c-like_dom"/>
</dbReference>
<name>A0A2S7WWP3_9FLAO</name>